<dbReference type="Gene3D" id="1.50.10.10">
    <property type="match status" value="1"/>
</dbReference>
<evidence type="ECO:0008006" key="7">
    <source>
        <dbReference type="Google" id="ProtNLM"/>
    </source>
</evidence>
<keyword evidence="4" id="KW-0732">Signal</keyword>
<keyword evidence="6" id="KW-1185">Reference proteome</keyword>
<gene>
    <name evidence="5" type="ORF">GCM10007380_39370</name>
</gene>
<evidence type="ECO:0000256" key="2">
    <source>
        <dbReference type="ARBA" id="ARBA00022801"/>
    </source>
</evidence>
<name>A0A8J3APJ1_9BACI</name>
<sequence length="366" mass="42429">MKKVFVILLISSFYIQASCSKQTYVSSNVTLATEKFISSNMVNENGILATYLKDEASTNPTLAAGREALSESIGLQLTYLVQKNDRKAFETYYQSLNKYFISQETGIVYWKLEKDGSTNVTTNALVDDWRIADALFKAGEKWNIQKYITTAKNICNAINTYNKNNGYIVNFYDEQYKKSNDTVSIFFVDPTALNYMLKYNLIDSETYNLMNSLLKNTPNDGVFFSENYNVITKTYQNEPRVNMIEQLYIAYFLKLAGIDSTSFYSFAKEQFIKNKMLFGQYDRATRRPLVKYESNAVYGMLILYALQMNDQKFAKSVYQRMRKFEITDKKSPYYGGYVIKTKNGYNTHIFDNLFPLLAKQELETIY</sequence>
<keyword evidence="2" id="KW-0378">Hydrolase</keyword>
<dbReference type="Proteomes" id="UP000626244">
    <property type="component" value="Unassembled WGS sequence"/>
</dbReference>
<dbReference type="EMBL" id="BMHB01000003">
    <property type="protein sequence ID" value="GGI17723.1"/>
    <property type="molecule type" value="Genomic_DNA"/>
</dbReference>
<organism evidence="5 6">
    <name type="scientific">Gottfriedia solisilvae</name>
    <dbReference type="NCBI Taxonomy" id="1516104"/>
    <lineage>
        <taxon>Bacteria</taxon>
        <taxon>Bacillati</taxon>
        <taxon>Bacillota</taxon>
        <taxon>Bacilli</taxon>
        <taxon>Bacillales</taxon>
        <taxon>Bacillaceae</taxon>
        <taxon>Gottfriedia</taxon>
    </lineage>
</organism>
<evidence type="ECO:0000256" key="1">
    <source>
        <dbReference type="ARBA" id="ARBA00009209"/>
    </source>
</evidence>
<comment type="similarity">
    <text evidence="1">Belongs to the glycosyl hydrolase 8 (cellulase D) family.</text>
</comment>
<accession>A0A8J3APJ1</accession>
<reference evidence="6" key="1">
    <citation type="journal article" date="2019" name="Int. J. Syst. Evol. Microbiol.">
        <title>The Global Catalogue of Microorganisms (GCM) 10K type strain sequencing project: providing services to taxonomists for standard genome sequencing and annotation.</title>
        <authorList>
            <consortium name="The Broad Institute Genomics Platform"/>
            <consortium name="The Broad Institute Genome Sequencing Center for Infectious Disease"/>
            <person name="Wu L."/>
            <person name="Ma J."/>
        </authorList>
    </citation>
    <scope>NUCLEOTIDE SEQUENCE [LARGE SCALE GENOMIC DNA]</scope>
    <source>
        <strain evidence="6">CGMCC 1.14993</strain>
    </source>
</reference>
<evidence type="ECO:0000256" key="4">
    <source>
        <dbReference type="SAM" id="SignalP"/>
    </source>
</evidence>
<dbReference type="InterPro" id="IPR012341">
    <property type="entry name" value="6hp_glycosidase-like_sf"/>
</dbReference>
<protein>
    <recommendedName>
        <fullName evidence="7">Glycosyl hydrolase family 8</fullName>
    </recommendedName>
</protein>
<feature type="chain" id="PRO_5039703150" description="Glycosyl hydrolase family 8" evidence="4">
    <location>
        <begin position="18"/>
        <end position="366"/>
    </location>
</feature>
<keyword evidence="3" id="KW-0326">Glycosidase</keyword>
<dbReference type="InterPro" id="IPR002037">
    <property type="entry name" value="Glyco_hydro_8"/>
</dbReference>
<evidence type="ECO:0000256" key="3">
    <source>
        <dbReference type="ARBA" id="ARBA00023295"/>
    </source>
</evidence>
<dbReference type="GO" id="GO:0004553">
    <property type="term" value="F:hydrolase activity, hydrolyzing O-glycosyl compounds"/>
    <property type="evidence" value="ECO:0007669"/>
    <property type="project" value="InterPro"/>
</dbReference>
<comment type="caution">
    <text evidence="5">The sequence shown here is derived from an EMBL/GenBank/DDBJ whole genome shotgun (WGS) entry which is preliminary data.</text>
</comment>
<dbReference type="InterPro" id="IPR008928">
    <property type="entry name" value="6-hairpin_glycosidase_sf"/>
</dbReference>
<evidence type="ECO:0000313" key="6">
    <source>
        <dbReference type="Proteomes" id="UP000626244"/>
    </source>
</evidence>
<proteinExistence type="inferred from homology"/>
<dbReference type="AlphaFoldDB" id="A0A8J3APJ1"/>
<dbReference type="OrthoDB" id="1779554at2"/>
<dbReference type="Pfam" id="PF01270">
    <property type="entry name" value="Glyco_hydro_8"/>
    <property type="match status" value="1"/>
</dbReference>
<dbReference type="SUPFAM" id="SSF48208">
    <property type="entry name" value="Six-hairpin glycosidases"/>
    <property type="match status" value="1"/>
</dbReference>
<dbReference type="RefSeq" id="WP_088001817.1">
    <property type="nucleotide sequence ID" value="NZ_BMHB01000003.1"/>
</dbReference>
<dbReference type="GO" id="GO:0005975">
    <property type="term" value="P:carbohydrate metabolic process"/>
    <property type="evidence" value="ECO:0007669"/>
    <property type="project" value="InterPro"/>
</dbReference>
<feature type="signal peptide" evidence="4">
    <location>
        <begin position="1"/>
        <end position="17"/>
    </location>
</feature>
<evidence type="ECO:0000313" key="5">
    <source>
        <dbReference type="EMBL" id="GGI17723.1"/>
    </source>
</evidence>